<dbReference type="EMBL" id="MT142501">
    <property type="protein sequence ID" value="QJA82995.1"/>
    <property type="molecule type" value="Genomic_DNA"/>
</dbReference>
<keyword evidence="2" id="KW-0808">Transferase</keyword>
<gene>
    <name evidence="4" type="ORF">MM415A00328_0013</name>
    <name evidence="3" type="ORF">MM415B00308_0040</name>
</gene>
<protein>
    <submittedName>
        <fullName evidence="3">Putative cephalosporin hydroxylase</fullName>
    </submittedName>
</protein>
<dbReference type="SUPFAM" id="SSF53335">
    <property type="entry name" value="S-adenosyl-L-methionine-dependent methyltransferases"/>
    <property type="match status" value="1"/>
</dbReference>
<evidence type="ECO:0000313" key="4">
    <source>
        <dbReference type="EMBL" id="QJA82995.1"/>
    </source>
</evidence>
<evidence type="ECO:0000256" key="1">
    <source>
        <dbReference type="ARBA" id="ARBA00022603"/>
    </source>
</evidence>
<dbReference type="InterPro" id="IPR007072">
    <property type="entry name" value="RNMT_CmcI"/>
</dbReference>
<dbReference type="GO" id="GO:0071770">
    <property type="term" value="P:DIM/DIP cell wall layer assembly"/>
    <property type="evidence" value="ECO:0007669"/>
    <property type="project" value="TreeGrafter"/>
</dbReference>
<evidence type="ECO:0000313" key="3">
    <source>
        <dbReference type="EMBL" id="QJA67062.1"/>
    </source>
</evidence>
<dbReference type="PANTHER" id="PTHR40048:SF1">
    <property type="entry name" value="RHAMNOSYL O-METHYLTRANSFERASE"/>
    <property type="match status" value="1"/>
</dbReference>
<evidence type="ECO:0000256" key="2">
    <source>
        <dbReference type="ARBA" id="ARBA00022679"/>
    </source>
</evidence>
<dbReference type="PANTHER" id="PTHR40048">
    <property type="entry name" value="RHAMNOSYL O-METHYLTRANSFERASE"/>
    <property type="match status" value="1"/>
</dbReference>
<keyword evidence="1" id="KW-0489">Methyltransferase</keyword>
<dbReference type="GO" id="GO:0008610">
    <property type="term" value="P:lipid biosynthetic process"/>
    <property type="evidence" value="ECO:0007669"/>
    <property type="project" value="InterPro"/>
</dbReference>
<dbReference type="InterPro" id="IPR029063">
    <property type="entry name" value="SAM-dependent_MTases_sf"/>
</dbReference>
<sequence>MGNQVVDNFTKAFYLSGIQMHWQGIPVFQNPLDMWMMQEVIWDTKPDIIIETGSANGGSALFFTSVFPGEVISIDTWEGNKKPIVEHGRIIFIKGSSISREVLDEVSEEVMRMRCMVLLDSDHSERHVLAELCAYSQFVSPGCYLVVHDTHLGGNPVFDDTQYQNDPMSAVRKFMEGNEEFEVDRTRERFMMTYSPQGWLRRRK</sequence>
<organism evidence="4">
    <name type="scientific">viral metagenome</name>
    <dbReference type="NCBI Taxonomy" id="1070528"/>
    <lineage>
        <taxon>unclassified sequences</taxon>
        <taxon>metagenomes</taxon>
        <taxon>organismal metagenomes</taxon>
    </lineage>
</organism>
<dbReference type="GO" id="GO:0032259">
    <property type="term" value="P:methylation"/>
    <property type="evidence" value="ECO:0007669"/>
    <property type="project" value="UniProtKB-KW"/>
</dbReference>
<name>A0A6M3KNJ7_9ZZZZ</name>
<dbReference type="EMBL" id="MT141565">
    <property type="protein sequence ID" value="QJA67062.1"/>
    <property type="molecule type" value="Genomic_DNA"/>
</dbReference>
<dbReference type="AlphaFoldDB" id="A0A6M3KNJ7"/>
<dbReference type="GO" id="GO:0008168">
    <property type="term" value="F:methyltransferase activity"/>
    <property type="evidence" value="ECO:0007669"/>
    <property type="project" value="UniProtKB-KW"/>
</dbReference>
<accession>A0A6M3KNJ7</accession>
<dbReference type="Gene3D" id="3.40.50.150">
    <property type="entry name" value="Vaccinia Virus protein VP39"/>
    <property type="match status" value="1"/>
</dbReference>
<dbReference type="GO" id="GO:0005886">
    <property type="term" value="C:plasma membrane"/>
    <property type="evidence" value="ECO:0007669"/>
    <property type="project" value="TreeGrafter"/>
</dbReference>
<reference evidence="4" key="1">
    <citation type="submission" date="2020-03" db="EMBL/GenBank/DDBJ databases">
        <title>The deep terrestrial virosphere.</title>
        <authorList>
            <person name="Holmfeldt K."/>
            <person name="Nilsson E."/>
            <person name="Simone D."/>
            <person name="Lopez-Fernandez M."/>
            <person name="Wu X."/>
            <person name="de Brujin I."/>
            <person name="Lundin D."/>
            <person name="Andersson A."/>
            <person name="Bertilsson S."/>
            <person name="Dopson M."/>
        </authorList>
    </citation>
    <scope>NUCLEOTIDE SEQUENCE</scope>
    <source>
        <strain evidence="4">MM415A00328</strain>
        <strain evidence="3">MM415B00308</strain>
    </source>
</reference>
<proteinExistence type="predicted"/>
<dbReference type="Pfam" id="PF04989">
    <property type="entry name" value="RMNT_CmcI"/>
    <property type="match status" value="1"/>
</dbReference>